<accession>A0AB33JR89</accession>
<proteinExistence type="predicted"/>
<evidence type="ECO:0008006" key="2">
    <source>
        <dbReference type="Google" id="ProtNLM"/>
    </source>
</evidence>
<dbReference type="AlphaFoldDB" id="A0AB33JR89"/>
<reference evidence="1" key="1">
    <citation type="submission" date="2024-07" db="EMBL/GenBank/DDBJ databases">
        <title>Complete genome sequences of cellulolytic bacteria, Kitasatospora sp. CMC57 and Streptomyces sp. CMC78, isolated from Japanese agricultural soil.</title>
        <authorList>
            <person name="Hashimoto T."/>
            <person name="Ito M."/>
            <person name="Iwamoto M."/>
            <person name="Fukahori D."/>
            <person name="Shoda T."/>
            <person name="Sakoda M."/>
            <person name="Morohoshi T."/>
            <person name="Mitsuboshi M."/>
            <person name="Nishizawa T."/>
        </authorList>
    </citation>
    <scope>NUCLEOTIDE SEQUENCE</scope>
    <source>
        <strain evidence="1">CMC57</strain>
    </source>
</reference>
<dbReference type="EMBL" id="AP035881">
    <property type="protein sequence ID" value="BFP45328.1"/>
    <property type="molecule type" value="Genomic_DNA"/>
</dbReference>
<protein>
    <recommendedName>
        <fullName evidence="2">Immunity protein 35 domain-containing protein</fullName>
    </recommendedName>
</protein>
<name>A0AB33JR89_9ACTN</name>
<gene>
    <name evidence="1" type="ORF">KCMC57_16960</name>
</gene>
<organism evidence="1">
    <name type="scientific">Kitasatospora sp. CMC57</name>
    <dbReference type="NCBI Taxonomy" id="3231513"/>
    <lineage>
        <taxon>Bacteria</taxon>
        <taxon>Bacillati</taxon>
        <taxon>Actinomycetota</taxon>
        <taxon>Actinomycetes</taxon>
        <taxon>Kitasatosporales</taxon>
        <taxon>Streptomycetaceae</taxon>
        <taxon>Kitasatospora</taxon>
    </lineage>
</organism>
<evidence type="ECO:0000313" key="1">
    <source>
        <dbReference type="EMBL" id="BFP45328.1"/>
    </source>
</evidence>
<sequence length="222" mass="24519">MIIMTANDVAPLLPAPDVLRDHCRALAVLDAILCPEWPDRYFSFDADWAPGEQLASMRNGSGDEYSVTFTPAGVYLRGFDHESPMSPYPEDRVWPGLLDEVPAALRPCAEEPAFIDDGLPAVTAALWRLTTDDQWHTGTVDLPPGHPDPDGADWLFQSLTDRSAEAYADFATDYYEVPVDLHAVRHVLALRPLTTEVVRTLNPDLTLADLTDDLDEIGYPTA</sequence>